<dbReference type="InterPro" id="IPR021858">
    <property type="entry name" value="Fun_TF"/>
</dbReference>
<proteinExistence type="predicted"/>
<evidence type="ECO:0000256" key="1">
    <source>
        <dbReference type="ARBA" id="ARBA00004123"/>
    </source>
</evidence>
<keyword evidence="2" id="KW-0539">Nucleus</keyword>
<evidence type="ECO:0000256" key="2">
    <source>
        <dbReference type="ARBA" id="ARBA00023242"/>
    </source>
</evidence>
<dbReference type="PANTHER" id="PTHR37534:SF46">
    <property type="entry name" value="ZN(II)2CYS6 TRANSCRIPTION FACTOR (EUROFUNG)"/>
    <property type="match status" value="1"/>
</dbReference>
<evidence type="ECO:0000313" key="3">
    <source>
        <dbReference type="EMBL" id="KAF9755922.1"/>
    </source>
</evidence>
<dbReference type="GO" id="GO:0005634">
    <property type="term" value="C:nucleus"/>
    <property type="evidence" value="ECO:0007669"/>
    <property type="project" value="UniProtKB-SubCell"/>
</dbReference>
<dbReference type="EMBL" id="JADCTT010000003">
    <property type="protein sequence ID" value="KAF9755922.1"/>
    <property type="molecule type" value="Genomic_DNA"/>
</dbReference>
<sequence>MYHYIHRVVNLFCVIDNQKSPWKLIHLPKALQSVGDLNISGSSSRIRDALRNAPLSISAFCLSNDGTFRQCEDDAAKWAQNASRYRAKSIKLLKDAVEKDLHPASPTGYKEFLATMLSMVSINVMSGDTSTCKMHLDGALRLMNHARTWKSKYSAKAQSLTPHLLLPTDDIREHRGECPWRNLISIPFCRSYGGFINAGDSRFRASRLRTRRMLPIFGNFGSVKRHDNTLLVLLSRSTQLITQVTEFRQRHQTSVIPGELTEACDKLQRVIMDLRSHFEAQKTLSDETPSSKIIRKTTVAFQNALIIYFAQHIRLLGHRYLEPYVQAVLASIKEIEMIKAEKQILAAPLYWPAFIAGSEAFDDLIQTQFKDWYKRVEVYGIESARTGILVVEKIWMDGPGTETRLTSQWMATVERMGVDLMLS</sequence>
<dbReference type="Pfam" id="PF11951">
    <property type="entry name" value="Fungal_trans_2"/>
    <property type="match status" value="2"/>
</dbReference>
<dbReference type="Proteomes" id="UP000616885">
    <property type="component" value="Unassembled WGS sequence"/>
</dbReference>
<protein>
    <recommendedName>
        <fullName evidence="5">Transcription factor domain-containing protein</fullName>
    </recommendedName>
</protein>
<organism evidence="3 4">
    <name type="scientific">Bionectria ochroleuca</name>
    <name type="common">Gliocladium roseum</name>
    <dbReference type="NCBI Taxonomy" id="29856"/>
    <lineage>
        <taxon>Eukaryota</taxon>
        <taxon>Fungi</taxon>
        <taxon>Dikarya</taxon>
        <taxon>Ascomycota</taxon>
        <taxon>Pezizomycotina</taxon>
        <taxon>Sordariomycetes</taxon>
        <taxon>Hypocreomycetidae</taxon>
        <taxon>Hypocreales</taxon>
        <taxon>Bionectriaceae</taxon>
        <taxon>Clonostachys</taxon>
    </lineage>
</organism>
<comment type="caution">
    <text evidence="3">The sequence shown here is derived from an EMBL/GenBank/DDBJ whole genome shotgun (WGS) entry which is preliminary data.</text>
</comment>
<dbReference type="AlphaFoldDB" id="A0A8H7NHD1"/>
<reference evidence="3" key="1">
    <citation type="submission" date="2020-10" db="EMBL/GenBank/DDBJ databases">
        <title>High-Quality Genome Resource of Clonostachys rosea strain S41 by Oxford Nanopore Long-Read Sequencing.</title>
        <authorList>
            <person name="Wang H."/>
        </authorList>
    </citation>
    <scope>NUCLEOTIDE SEQUENCE</scope>
    <source>
        <strain evidence="3">S41</strain>
    </source>
</reference>
<evidence type="ECO:0000313" key="4">
    <source>
        <dbReference type="Proteomes" id="UP000616885"/>
    </source>
</evidence>
<name>A0A8H7NHD1_BIOOC</name>
<accession>A0A8H7NHD1</accession>
<gene>
    <name evidence="3" type="ORF">IM811_011363</name>
</gene>
<comment type="subcellular location">
    <subcellularLocation>
        <location evidence="1">Nucleus</location>
    </subcellularLocation>
</comment>
<evidence type="ECO:0008006" key="5">
    <source>
        <dbReference type="Google" id="ProtNLM"/>
    </source>
</evidence>
<dbReference type="PANTHER" id="PTHR37534">
    <property type="entry name" value="TRANSCRIPTIONAL ACTIVATOR PROTEIN UGA3"/>
    <property type="match status" value="1"/>
</dbReference>